<dbReference type="InterPro" id="IPR011009">
    <property type="entry name" value="Kinase-like_dom_sf"/>
</dbReference>
<dbReference type="PANTHER" id="PTHR43289:SF6">
    <property type="entry name" value="SERINE_THREONINE-PROTEIN KINASE NEKL-3"/>
    <property type="match status" value="1"/>
</dbReference>
<keyword evidence="2" id="KW-0723">Serine/threonine-protein kinase</keyword>
<evidence type="ECO:0000256" key="1">
    <source>
        <dbReference type="ARBA" id="ARBA00012513"/>
    </source>
</evidence>
<evidence type="ECO:0000313" key="12">
    <source>
        <dbReference type="Proteomes" id="UP001165341"/>
    </source>
</evidence>
<keyword evidence="6 7" id="KW-0067">ATP-binding</keyword>
<keyword evidence="9" id="KW-0812">Transmembrane</keyword>
<dbReference type="SUPFAM" id="SSF56112">
    <property type="entry name" value="Protein kinase-like (PK-like)"/>
    <property type="match status" value="1"/>
</dbReference>
<dbReference type="RefSeq" id="WP_243011952.1">
    <property type="nucleotide sequence ID" value="NZ_JALGAR010000002.1"/>
</dbReference>
<feature type="binding site" evidence="7">
    <location>
        <position position="45"/>
    </location>
    <ligand>
        <name>ATP</name>
        <dbReference type="ChEBI" id="CHEBI:30616"/>
    </ligand>
</feature>
<proteinExistence type="predicted"/>
<dbReference type="GO" id="GO:0005524">
    <property type="term" value="F:ATP binding"/>
    <property type="evidence" value="ECO:0007669"/>
    <property type="project" value="UniProtKB-UniRule"/>
</dbReference>
<dbReference type="AlphaFoldDB" id="A0AA41UFJ6"/>
<evidence type="ECO:0000256" key="7">
    <source>
        <dbReference type="PROSITE-ProRule" id="PRU10141"/>
    </source>
</evidence>
<dbReference type="PROSITE" id="PS00108">
    <property type="entry name" value="PROTEIN_KINASE_ST"/>
    <property type="match status" value="1"/>
</dbReference>
<evidence type="ECO:0000256" key="5">
    <source>
        <dbReference type="ARBA" id="ARBA00022777"/>
    </source>
</evidence>
<keyword evidence="9" id="KW-1133">Transmembrane helix</keyword>
<dbReference type="EMBL" id="JALGAR010000002">
    <property type="protein sequence ID" value="MCI4658192.1"/>
    <property type="molecule type" value="Genomic_DNA"/>
</dbReference>
<dbReference type="Proteomes" id="UP001165341">
    <property type="component" value="Unassembled WGS sequence"/>
</dbReference>
<comment type="caution">
    <text evidence="11">The sequence shown here is derived from an EMBL/GenBank/DDBJ whole genome shotgun (WGS) entry which is preliminary data.</text>
</comment>
<keyword evidence="12" id="KW-1185">Reference proteome</keyword>
<evidence type="ECO:0000256" key="6">
    <source>
        <dbReference type="ARBA" id="ARBA00022840"/>
    </source>
</evidence>
<dbReference type="SMART" id="SM00220">
    <property type="entry name" value="S_TKc"/>
    <property type="match status" value="1"/>
</dbReference>
<evidence type="ECO:0000256" key="4">
    <source>
        <dbReference type="ARBA" id="ARBA00022741"/>
    </source>
</evidence>
<feature type="transmembrane region" description="Helical" evidence="9">
    <location>
        <begin position="416"/>
        <end position="439"/>
    </location>
</feature>
<dbReference type="GO" id="GO:0004674">
    <property type="term" value="F:protein serine/threonine kinase activity"/>
    <property type="evidence" value="ECO:0007669"/>
    <property type="project" value="UniProtKB-KW"/>
</dbReference>
<protein>
    <recommendedName>
        <fullName evidence="1">non-specific serine/threonine protein kinase</fullName>
        <ecNumber evidence="1">2.7.11.1</ecNumber>
    </recommendedName>
</protein>
<evidence type="ECO:0000313" key="11">
    <source>
        <dbReference type="EMBL" id="MCI4658192.1"/>
    </source>
</evidence>
<dbReference type="EC" id="2.7.11.1" evidence="1"/>
<dbReference type="Pfam" id="PF00069">
    <property type="entry name" value="Pkinase"/>
    <property type="match status" value="1"/>
</dbReference>
<name>A0AA41UFJ6_9MICO</name>
<evidence type="ECO:0000256" key="8">
    <source>
        <dbReference type="SAM" id="MobiDB-lite"/>
    </source>
</evidence>
<evidence type="ECO:0000256" key="9">
    <source>
        <dbReference type="SAM" id="Phobius"/>
    </source>
</evidence>
<feature type="region of interest" description="Disordered" evidence="8">
    <location>
        <begin position="356"/>
        <end position="385"/>
    </location>
</feature>
<keyword evidence="9" id="KW-0472">Membrane</keyword>
<sequence length="550" mass="57683">MSPSRAPSVPPELAGFRFEQLLGSGGFADVFLYEQAMPRRRVAVKVLLPDQLRPGSIDEFTAEANVMAMLSTHPSIVTIYQAGVSDDGRPYLVMEYCPKPNLQVRYRRERFGVGEALRIGIQVAGAVETSHRAGILHRDIKPANILVTEYNRPALTDFGISAATTGDDAPVGMSIPWSPPESFASPARSGPQSDVYALAATLYTLLAGRSPFQFPGGSNTSADVISRISGHTLPALDRPDVPASLEVALAHAMQKRPEERYATVLEFARALQKVQIELAMSVTPVDVLDDSADAPDERDDDDGLTRVRSVVSINPERPPVHTVTAVIPPGFPAAVDDEETVRPPIRSIPADLDRTQLRGATAPLTPDAETARAPGFGGQRLPARAPLDETYRRTDPAPASEEAGAGLAGGPRRRRALVPIIAGIVVVLVGAAVIAALTLGAPSGRGSAEPPVETAAPVDAVNEAAVPDPAGLTGVVGASGVVFTWTNPAPETGDSYLWRATAAGQDNPLASVTESTVTIPASAAGPTCIEVSIRRSDGRAAAQPTSACAP</sequence>
<evidence type="ECO:0000259" key="10">
    <source>
        <dbReference type="PROSITE" id="PS50011"/>
    </source>
</evidence>
<dbReference type="InterPro" id="IPR000719">
    <property type="entry name" value="Prot_kinase_dom"/>
</dbReference>
<dbReference type="CDD" id="cd14014">
    <property type="entry name" value="STKc_PknB_like"/>
    <property type="match status" value="1"/>
</dbReference>
<keyword evidence="4 7" id="KW-0547">Nucleotide-binding</keyword>
<dbReference type="Gene3D" id="1.10.510.10">
    <property type="entry name" value="Transferase(Phosphotransferase) domain 1"/>
    <property type="match status" value="1"/>
</dbReference>
<evidence type="ECO:0000256" key="2">
    <source>
        <dbReference type="ARBA" id="ARBA00022527"/>
    </source>
</evidence>
<dbReference type="PROSITE" id="PS00107">
    <property type="entry name" value="PROTEIN_KINASE_ATP"/>
    <property type="match status" value="1"/>
</dbReference>
<dbReference type="InterPro" id="IPR017441">
    <property type="entry name" value="Protein_kinase_ATP_BS"/>
</dbReference>
<organism evidence="11 12">
    <name type="scientific">Cryobacterium zhongshanensis</name>
    <dbReference type="NCBI Taxonomy" id="2928153"/>
    <lineage>
        <taxon>Bacteria</taxon>
        <taxon>Bacillati</taxon>
        <taxon>Actinomycetota</taxon>
        <taxon>Actinomycetes</taxon>
        <taxon>Micrococcales</taxon>
        <taxon>Microbacteriaceae</taxon>
        <taxon>Cryobacterium</taxon>
    </lineage>
</organism>
<reference evidence="11" key="1">
    <citation type="submission" date="2022-03" db="EMBL/GenBank/DDBJ databases">
        <title>Cryobacterium sp. nov. strain ZS14-85, isolated from Antarctic soil.</title>
        <authorList>
            <person name="Li J."/>
            <person name="Niu G."/>
        </authorList>
    </citation>
    <scope>NUCLEOTIDE SEQUENCE</scope>
    <source>
        <strain evidence="11">ZS14-85</strain>
    </source>
</reference>
<accession>A0AA41UFJ6</accession>
<dbReference type="InterPro" id="IPR008271">
    <property type="entry name" value="Ser/Thr_kinase_AS"/>
</dbReference>
<feature type="domain" description="Protein kinase" evidence="10">
    <location>
        <begin position="16"/>
        <end position="278"/>
    </location>
</feature>
<evidence type="ECO:0000256" key="3">
    <source>
        <dbReference type="ARBA" id="ARBA00022679"/>
    </source>
</evidence>
<keyword evidence="5 11" id="KW-0418">Kinase</keyword>
<dbReference type="PROSITE" id="PS50011">
    <property type="entry name" value="PROTEIN_KINASE_DOM"/>
    <property type="match status" value="1"/>
</dbReference>
<dbReference type="PANTHER" id="PTHR43289">
    <property type="entry name" value="MITOGEN-ACTIVATED PROTEIN KINASE KINASE KINASE 20-RELATED"/>
    <property type="match status" value="1"/>
</dbReference>
<keyword evidence="3" id="KW-0808">Transferase</keyword>
<gene>
    <name evidence="11" type="ORF">MQH31_10275</name>
</gene>